<feature type="signal peptide" evidence="2">
    <location>
        <begin position="1"/>
        <end position="19"/>
    </location>
</feature>
<protein>
    <submittedName>
        <fullName evidence="4">RSN1_TM domain-containing protein</fullName>
    </submittedName>
</protein>
<keyword evidence="1" id="KW-0472">Membrane</keyword>
<sequence length="198" mass="23530">MLWLSIPFMITTAFDSAFAASRSVSLENINKLLPFFLFFCNWFFRWFRHAKERYSDTLKEEQSEFTYWADTYANMDIFFTIFAIINGMIYLHFPYFFPLYITQLYIKHFFMTNVNEIRGTCGIDASETAVWKILDNVNNYHKNIKTKDFTGPEYSWDATGEKHNSYESSKKSLLINYFEFRCKAWSEVINRSGGCTDN</sequence>
<keyword evidence="1" id="KW-0812">Transmembrane</keyword>
<name>A0A1I7WNW0_HETBA</name>
<accession>A0A1I7WNW0</accession>
<keyword evidence="3" id="KW-1185">Reference proteome</keyword>
<reference evidence="4" key="1">
    <citation type="submission" date="2016-11" db="UniProtKB">
        <authorList>
            <consortium name="WormBaseParasite"/>
        </authorList>
    </citation>
    <scope>IDENTIFICATION</scope>
</reference>
<keyword evidence="2" id="KW-0732">Signal</keyword>
<organism evidence="3 4">
    <name type="scientific">Heterorhabditis bacteriophora</name>
    <name type="common">Entomopathogenic nematode worm</name>
    <dbReference type="NCBI Taxonomy" id="37862"/>
    <lineage>
        <taxon>Eukaryota</taxon>
        <taxon>Metazoa</taxon>
        <taxon>Ecdysozoa</taxon>
        <taxon>Nematoda</taxon>
        <taxon>Chromadorea</taxon>
        <taxon>Rhabditida</taxon>
        <taxon>Rhabditina</taxon>
        <taxon>Rhabditomorpha</taxon>
        <taxon>Strongyloidea</taxon>
        <taxon>Heterorhabditidae</taxon>
        <taxon>Heterorhabditis</taxon>
    </lineage>
</organism>
<dbReference type="AlphaFoldDB" id="A0A1I7WNW0"/>
<dbReference type="Proteomes" id="UP000095283">
    <property type="component" value="Unplaced"/>
</dbReference>
<evidence type="ECO:0000256" key="1">
    <source>
        <dbReference type="SAM" id="Phobius"/>
    </source>
</evidence>
<evidence type="ECO:0000256" key="2">
    <source>
        <dbReference type="SAM" id="SignalP"/>
    </source>
</evidence>
<keyword evidence="1" id="KW-1133">Transmembrane helix</keyword>
<dbReference type="WBParaSite" id="Hba_06772">
    <property type="protein sequence ID" value="Hba_06772"/>
    <property type="gene ID" value="Hba_06772"/>
</dbReference>
<feature type="chain" id="PRO_5009310734" evidence="2">
    <location>
        <begin position="20"/>
        <end position="198"/>
    </location>
</feature>
<evidence type="ECO:0000313" key="4">
    <source>
        <dbReference type="WBParaSite" id="Hba_06772"/>
    </source>
</evidence>
<evidence type="ECO:0000313" key="3">
    <source>
        <dbReference type="Proteomes" id="UP000095283"/>
    </source>
</evidence>
<feature type="transmembrane region" description="Helical" evidence="1">
    <location>
        <begin position="77"/>
        <end position="97"/>
    </location>
</feature>
<proteinExistence type="predicted"/>